<feature type="domain" description="Acyl-CoA thioesterase-like C-terminal" evidence="2">
    <location>
        <begin position="176"/>
        <end position="293"/>
    </location>
</feature>
<sequence length="344" mass="37955">MAPLAQALSPQLVESITSDLPKHVYQGTVDPGWVVGSVPHGGYVLGLLIMASMKSQQSTKHKDPIHVTAHFMQPTARSEYTIQVQVVRTGSRFSNLTANLIQNGETKVLTHIIFGTLPEFDAPEPAISVPQYEHISPTHPLFRPIPLTTHPRDSTPSEMHFKYGGFKNHIRRTEDPTFMAQTLARFNAEPGTHGGGLESGGWWELAGVDEELHLSMIPFFADVCENTPSVLSQLHGGGTPAMWYPTMVMTIEFKRKLPRRGMTGYSNRTLGVYSRGSFLEHGRHDMYGEMWSAPSCIGQPDGRDSADASWKKDMRCVAITGQMALSVSIEVNRSKGEKASKAKL</sequence>
<evidence type="ECO:0000313" key="4">
    <source>
        <dbReference type="Proteomes" id="UP000663850"/>
    </source>
</evidence>
<accession>A0A8H3HKB7</accession>
<dbReference type="InterPro" id="IPR049449">
    <property type="entry name" value="TesB_ACOT8-like_N"/>
</dbReference>
<dbReference type="InterPro" id="IPR029069">
    <property type="entry name" value="HotDog_dom_sf"/>
</dbReference>
<evidence type="ECO:0008006" key="5">
    <source>
        <dbReference type="Google" id="ProtNLM"/>
    </source>
</evidence>
<reference evidence="3" key="1">
    <citation type="submission" date="2021-01" db="EMBL/GenBank/DDBJ databases">
        <authorList>
            <person name="Kaushik A."/>
        </authorList>
    </citation>
    <scope>NUCLEOTIDE SEQUENCE</scope>
    <source>
        <strain evidence="3">Type strain: AG8-Rh-89/</strain>
    </source>
</reference>
<dbReference type="InterPro" id="IPR049450">
    <property type="entry name" value="ACOT8-like_C"/>
</dbReference>
<dbReference type="PANTHER" id="PTHR38110">
    <property type="entry name" value="CHROMOSOME 23, WHOLE GENOME SHOTGUN SEQUENCE"/>
    <property type="match status" value="1"/>
</dbReference>
<dbReference type="Proteomes" id="UP000663850">
    <property type="component" value="Unassembled WGS sequence"/>
</dbReference>
<dbReference type="AlphaFoldDB" id="A0A8H3HKB7"/>
<dbReference type="SUPFAM" id="SSF54637">
    <property type="entry name" value="Thioesterase/thiol ester dehydrase-isomerase"/>
    <property type="match status" value="1"/>
</dbReference>
<dbReference type="PANTHER" id="PTHR38110:SF1">
    <property type="entry name" value="THIOESTERASE DOMAIN-CONTAINING PROTEIN"/>
    <property type="match status" value="1"/>
</dbReference>
<organism evidence="3 4">
    <name type="scientific">Rhizoctonia solani</name>
    <dbReference type="NCBI Taxonomy" id="456999"/>
    <lineage>
        <taxon>Eukaryota</taxon>
        <taxon>Fungi</taxon>
        <taxon>Dikarya</taxon>
        <taxon>Basidiomycota</taxon>
        <taxon>Agaricomycotina</taxon>
        <taxon>Agaricomycetes</taxon>
        <taxon>Cantharellales</taxon>
        <taxon>Ceratobasidiaceae</taxon>
        <taxon>Rhizoctonia</taxon>
    </lineage>
</organism>
<gene>
    <name evidence="3" type="ORF">RDB_LOCUS111590</name>
</gene>
<evidence type="ECO:0000259" key="1">
    <source>
        <dbReference type="Pfam" id="PF13622"/>
    </source>
</evidence>
<evidence type="ECO:0000313" key="3">
    <source>
        <dbReference type="EMBL" id="CAE6515780.1"/>
    </source>
</evidence>
<evidence type="ECO:0000259" key="2">
    <source>
        <dbReference type="Pfam" id="PF20789"/>
    </source>
</evidence>
<dbReference type="InterPro" id="IPR052389">
    <property type="entry name" value="Sec_Metab_Biosynth-Assoc"/>
</dbReference>
<dbReference type="InterPro" id="IPR042171">
    <property type="entry name" value="Acyl-CoA_hotdog"/>
</dbReference>
<dbReference type="Gene3D" id="2.40.160.210">
    <property type="entry name" value="Acyl-CoA thioesterase, double hotdog domain"/>
    <property type="match status" value="1"/>
</dbReference>
<proteinExistence type="predicted"/>
<dbReference type="Pfam" id="PF20789">
    <property type="entry name" value="4HBT_3C"/>
    <property type="match status" value="1"/>
</dbReference>
<comment type="caution">
    <text evidence="3">The sequence shown here is derived from an EMBL/GenBank/DDBJ whole genome shotgun (WGS) entry which is preliminary data.</text>
</comment>
<protein>
    <recommendedName>
        <fullName evidence="5">Thioesterase-like superfamily-domain-containing protein</fullName>
    </recommendedName>
</protein>
<feature type="domain" description="Acyl-CoA thioesterase-like N-terminal HotDog" evidence="1">
    <location>
        <begin position="30"/>
        <end position="114"/>
    </location>
</feature>
<name>A0A8H3HKB7_9AGAM</name>
<dbReference type="Pfam" id="PF13622">
    <property type="entry name" value="4HBT_3"/>
    <property type="match status" value="1"/>
</dbReference>
<dbReference type="EMBL" id="CAJMWZ010006114">
    <property type="protein sequence ID" value="CAE6515780.1"/>
    <property type="molecule type" value="Genomic_DNA"/>
</dbReference>